<dbReference type="EMBL" id="PXOG01000032">
    <property type="protein sequence ID" value="RGP80344.1"/>
    <property type="molecule type" value="Genomic_DNA"/>
</dbReference>
<organism evidence="2 3">
    <name type="scientific">Fusarium longipes</name>
    <dbReference type="NCBI Taxonomy" id="694270"/>
    <lineage>
        <taxon>Eukaryota</taxon>
        <taxon>Fungi</taxon>
        <taxon>Dikarya</taxon>
        <taxon>Ascomycota</taxon>
        <taxon>Pezizomycotina</taxon>
        <taxon>Sordariomycetes</taxon>
        <taxon>Hypocreomycetidae</taxon>
        <taxon>Hypocreales</taxon>
        <taxon>Nectriaceae</taxon>
        <taxon>Fusarium</taxon>
    </lineage>
</organism>
<dbReference type="GO" id="GO:0042776">
    <property type="term" value="P:proton motive force-driven mitochondrial ATP synthesis"/>
    <property type="evidence" value="ECO:0007669"/>
    <property type="project" value="TreeGrafter"/>
</dbReference>
<dbReference type="GO" id="GO:0045259">
    <property type="term" value="C:proton-transporting ATP synthase complex"/>
    <property type="evidence" value="ECO:0007669"/>
    <property type="project" value="InterPro"/>
</dbReference>
<proteinExistence type="inferred from homology"/>
<dbReference type="Pfam" id="PF04627">
    <property type="entry name" value="ATP-synt_Eps"/>
    <property type="match status" value="1"/>
</dbReference>
<comment type="caution">
    <text evidence="2">The sequence shown here is derived from an EMBL/GenBank/DDBJ whole genome shotgun (WGS) entry which is preliminary data.</text>
</comment>
<name>A0A395T6I0_9HYPO</name>
<dbReference type="PANTHER" id="PTHR12448">
    <property type="entry name" value="ATP SYNTHASE EPSILON CHAIN, MITOCHONDRIAL"/>
    <property type="match status" value="1"/>
</dbReference>
<dbReference type="STRING" id="694270.A0A395T6I0"/>
<dbReference type="CDD" id="cd12153">
    <property type="entry name" value="F1-ATPase_epsilon"/>
    <property type="match status" value="1"/>
</dbReference>
<evidence type="ECO:0000256" key="1">
    <source>
        <dbReference type="ARBA" id="ARBA00009502"/>
    </source>
</evidence>
<dbReference type="FunFam" id="1.10.1620.20:FF:000003">
    <property type="entry name" value="Mitochondrial ATP synthase epsilon chain domain-containing protein"/>
    <property type="match status" value="1"/>
</dbReference>
<dbReference type="GO" id="GO:0005743">
    <property type="term" value="C:mitochondrial inner membrane"/>
    <property type="evidence" value="ECO:0007669"/>
    <property type="project" value="InterPro"/>
</dbReference>
<dbReference type="GO" id="GO:0046933">
    <property type="term" value="F:proton-transporting ATP synthase activity, rotational mechanism"/>
    <property type="evidence" value="ECO:0007669"/>
    <property type="project" value="InterPro"/>
</dbReference>
<evidence type="ECO:0000313" key="2">
    <source>
        <dbReference type="EMBL" id="RGP80344.1"/>
    </source>
</evidence>
<sequence>MPAAWRAAGLTYNRYLAIAARVVRRSLKDEKRIVAERRGEMDLRFAKWNNGKQGEIQNLAQANAASAAENAA</sequence>
<dbReference type="PANTHER" id="PTHR12448:SF0">
    <property type="entry name" value="ATP SYNTHASE SUBUNIT EPSILON, MITOCHONDRIAL"/>
    <property type="match status" value="1"/>
</dbReference>
<keyword evidence="3" id="KW-1185">Reference proteome</keyword>
<accession>A0A395T6I0</accession>
<dbReference type="InterPro" id="IPR036742">
    <property type="entry name" value="ATP_synth_F1_esu_sf_mt"/>
</dbReference>
<dbReference type="OrthoDB" id="269124at2759"/>
<dbReference type="AlphaFoldDB" id="A0A395T6I0"/>
<reference evidence="2 3" key="1">
    <citation type="journal article" date="2018" name="PLoS Pathog.">
        <title>Evolution of structural diversity of trichothecenes, a family of toxins produced by plant pathogenic and entomopathogenic fungi.</title>
        <authorList>
            <person name="Proctor R.H."/>
            <person name="McCormick S.P."/>
            <person name="Kim H.S."/>
            <person name="Cardoza R.E."/>
            <person name="Stanley A.M."/>
            <person name="Lindo L."/>
            <person name="Kelly A."/>
            <person name="Brown D.W."/>
            <person name="Lee T."/>
            <person name="Vaughan M.M."/>
            <person name="Alexander N.J."/>
            <person name="Busman M."/>
            <person name="Gutierrez S."/>
        </authorList>
    </citation>
    <scope>NUCLEOTIDE SEQUENCE [LARGE SCALE GENOMIC DNA]</scope>
    <source>
        <strain evidence="2 3">NRRL 20695</strain>
    </source>
</reference>
<gene>
    <name evidence="2" type="ORF">FLONG3_1493</name>
</gene>
<dbReference type="SUPFAM" id="SSF48690">
    <property type="entry name" value="Epsilon subunit of mitochondrial F1F0-ATP synthase"/>
    <property type="match status" value="1"/>
</dbReference>
<dbReference type="Gene3D" id="1.10.1620.20">
    <property type="entry name" value="ATP synthase, F1 complex, epsilon subunit superfamily, mitochondrial"/>
    <property type="match status" value="1"/>
</dbReference>
<dbReference type="InterPro" id="IPR006721">
    <property type="entry name" value="ATP_synth_F1_esu_mt"/>
</dbReference>
<protein>
    <submittedName>
        <fullName evidence="2">Mitochondrial atp synthase epsilon chain domain-containing</fullName>
    </submittedName>
</protein>
<comment type="similarity">
    <text evidence="1">Belongs to the eukaryotic ATPase epsilon family.</text>
</comment>
<dbReference type="Proteomes" id="UP000266234">
    <property type="component" value="Unassembled WGS sequence"/>
</dbReference>
<evidence type="ECO:0000313" key="3">
    <source>
        <dbReference type="Proteomes" id="UP000266234"/>
    </source>
</evidence>